<accession>A0A4R6AJE4</accession>
<dbReference type="RefSeq" id="WP_133395590.1">
    <property type="nucleotide sequence ID" value="NZ_SNAA01000002.1"/>
</dbReference>
<dbReference type="SUPFAM" id="SSF51294">
    <property type="entry name" value="Hedgehog/intein (Hint) domain"/>
    <property type="match status" value="1"/>
</dbReference>
<keyword evidence="3" id="KW-1185">Reference proteome</keyword>
<gene>
    <name evidence="2" type="ORF">E2L08_03035</name>
</gene>
<protein>
    <submittedName>
        <fullName evidence="2">Hint domain-containing protein</fullName>
    </submittedName>
</protein>
<dbReference type="Gene3D" id="2.170.16.10">
    <property type="entry name" value="Hedgehog/Intein (Hint) domain"/>
    <property type="match status" value="1"/>
</dbReference>
<proteinExistence type="predicted"/>
<dbReference type="InterPro" id="IPR028992">
    <property type="entry name" value="Hedgehog/Intein_dom"/>
</dbReference>
<dbReference type="AlphaFoldDB" id="A0A4R6AJE4"/>
<dbReference type="Pfam" id="PF13403">
    <property type="entry name" value="Hint_2"/>
    <property type="match status" value="1"/>
</dbReference>
<dbReference type="InterPro" id="IPR036844">
    <property type="entry name" value="Hint_dom_sf"/>
</dbReference>
<dbReference type="Proteomes" id="UP000295701">
    <property type="component" value="Unassembled WGS sequence"/>
</dbReference>
<comment type="caution">
    <text evidence="2">The sequence shown here is derived from an EMBL/GenBank/DDBJ whole genome shotgun (WGS) entry which is preliminary data.</text>
</comment>
<name>A0A4R6AJE4_9RHOB</name>
<dbReference type="OrthoDB" id="6305173at2"/>
<evidence type="ECO:0000313" key="2">
    <source>
        <dbReference type="EMBL" id="TDL83637.1"/>
    </source>
</evidence>
<organism evidence="2 3">
    <name type="scientific">Palleronia sediminis</name>
    <dbReference type="NCBI Taxonomy" id="2547833"/>
    <lineage>
        <taxon>Bacteria</taxon>
        <taxon>Pseudomonadati</taxon>
        <taxon>Pseudomonadota</taxon>
        <taxon>Alphaproteobacteria</taxon>
        <taxon>Rhodobacterales</taxon>
        <taxon>Roseobacteraceae</taxon>
        <taxon>Palleronia</taxon>
    </lineage>
</organism>
<reference evidence="2 3" key="1">
    <citation type="submission" date="2019-03" db="EMBL/GenBank/DDBJ databases">
        <title>Primorskyibacter sp. SS33 isolated from sediments.</title>
        <authorList>
            <person name="Xunke S."/>
        </authorList>
    </citation>
    <scope>NUCLEOTIDE SEQUENCE [LARGE SCALE GENOMIC DNA]</scope>
    <source>
        <strain evidence="2 3">SS33</strain>
    </source>
</reference>
<evidence type="ECO:0000313" key="3">
    <source>
        <dbReference type="Proteomes" id="UP000295701"/>
    </source>
</evidence>
<evidence type="ECO:0000259" key="1">
    <source>
        <dbReference type="Pfam" id="PF13403"/>
    </source>
</evidence>
<feature type="domain" description="Hedgehog/Intein (Hint)" evidence="1">
    <location>
        <begin position="15"/>
        <end position="159"/>
    </location>
</feature>
<dbReference type="EMBL" id="SNAA01000002">
    <property type="protein sequence ID" value="TDL83637.1"/>
    <property type="molecule type" value="Genomic_DNA"/>
</dbReference>
<sequence>MSARTAPASRPRAACFTPGTRIATPCGEREVETLREGDRIITRDAGIQEICWVGQKRLTHADLVAAPELRPVLIRQGALGYGLPERDTLVSPNHRMLMTMDTRTRYLPEREMLVPAIELCAGPGAAQVEALGMTYIHLMFDCHQMILSNGTWSESFQPSADGMAALNGSQRDEITRLFPGLAGAGPLRDGARFAAARPVLTRGREHDRVH</sequence>